<dbReference type="PANTHER" id="PTHR43682:SF1">
    <property type="entry name" value="LACTATE UTILIZATION PROTEIN C"/>
    <property type="match status" value="1"/>
</dbReference>
<feature type="domain" description="LUD" evidence="1">
    <location>
        <begin position="96"/>
        <end position="194"/>
    </location>
</feature>
<name>A0A5M8QFM4_9BACT</name>
<sequence>MSSRQAILDRIKENKPAAPAPWVKPPFQVPLPQDRLALFQHSIGAAGSVGVLVPDLVSVGIYLQERFMSPDRVVNTVAGVGFGRDVSTAILEKEALAQVEVAVVAGVLGVAENGAVWVTEEQVPVRVLPFLCEHLVLVVRQQDLVGTMQEAYANIKVDATGYGTFIAGPSRTADIEQSLVIGAHGPKRMHVFIIQSEL</sequence>
<dbReference type="Gene3D" id="3.40.50.10420">
    <property type="entry name" value="NagB/RpiA/CoA transferase-like"/>
    <property type="match status" value="1"/>
</dbReference>
<dbReference type="InterPro" id="IPR037171">
    <property type="entry name" value="NagB/RpiA_transferase-like"/>
</dbReference>
<organism evidence="2 4">
    <name type="scientific">Rufibacter glacialis</name>
    <dbReference type="NCBI Taxonomy" id="1259555"/>
    <lineage>
        <taxon>Bacteria</taxon>
        <taxon>Pseudomonadati</taxon>
        <taxon>Bacteroidota</taxon>
        <taxon>Cytophagia</taxon>
        <taxon>Cytophagales</taxon>
        <taxon>Hymenobacteraceae</taxon>
        <taxon>Rufibacter</taxon>
    </lineage>
</organism>
<dbReference type="Proteomes" id="UP001570846">
    <property type="component" value="Unassembled WGS sequence"/>
</dbReference>
<accession>A0A5M8QFM4</accession>
<protein>
    <submittedName>
        <fullName evidence="3">Lactate utilization protein C</fullName>
    </submittedName>
</protein>
<comment type="caution">
    <text evidence="2">The sequence shown here is derived from an EMBL/GenBank/DDBJ whole genome shotgun (WGS) entry which is preliminary data.</text>
</comment>
<dbReference type="Proteomes" id="UP000323866">
    <property type="component" value="Unassembled WGS sequence"/>
</dbReference>
<evidence type="ECO:0000313" key="2">
    <source>
        <dbReference type="EMBL" id="KAA6434799.1"/>
    </source>
</evidence>
<reference evidence="3 5" key="3">
    <citation type="submission" date="2024-08" db="EMBL/GenBank/DDBJ databases">
        <authorList>
            <person name="Wei W."/>
        </authorList>
    </citation>
    <scope>NUCLEOTIDE SEQUENCE [LARGE SCALE GENOMIC DNA]</scope>
    <source>
        <strain evidence="3 5">XU2</strain>
    </source>
</reference>
<proteinExistence type="predicted"/>
<reference evidence="2 4" key="2">
    <citation type="submission" date="2019-09" db="EMBL/GenBank/DDBJ databases">
        <title>A bacterium isolated from glacier soil.</title>
        <authorList>
            <person name="Liu Q."/>
        </authorList>
    </citation>
    <scope>NUCLEOTIDE SEQUENCE [LARGE SCALE GENOMIC DNA]</scope>
    <source>
        <strain evidence="2 4">MDT1-10-3</strain>
    </source>
</reference>
<keyword evidence="5" id="KW-1185">Reference proteome</keyword>
<dbReference type="InterPro" id="IPR003741">
    <property type="entry name" value="LUD_dom"/>
</dbReference>
<evidence type="ECO:0000313" key="4">
    <source>
        <dbReference type="Proteomes" id="UP000323866"/>
    </source>
</evidence>
<dbReference type="OrthoDB" id="9794157at2"/>
<gene>
    <name evidence="3" type="ORF">ACD591_05505</name>
    <name evidence="2" type="ORF">FOE74_11560</name>
</gene>
<reference evidence="2 4" key="1">
    <citation type="submission" date="2019-07" db="EMBL/GenBank/DDBJ databases">
        <authorList>
            <person name="Qu J.-H."/>
        </authorList>
    </citation>
    <scope>NUCLEOTIDE SEQUENCE [LARGE SCALE GENOMIC DNA]</scope>
    <source>
        <strain evidence="2 4">MDT1-10-3</strain>
    </source>
</reference>
<dbReference type="InterPro" id="IPR024185">
    <property type="entry name" value="FTHF_cligase-like_sf"/>
</dbReference>
<dbReference type="Pfam" id="PF02589">
    <property type="entry name" value="LUD_dom"/>
    <property type="match status" value="1"/>
</dbReference>
<dbReference type="EMBL" id="VKKZ01000020">
    <property type="protein sequence ID" value="KAA6434799.1"/>
    <property type="molecule type" value="Genomic_DNA"/>
</dbReference>
<evidence type="ECO:0000259" key="1">
    <source>
        <dbReference type="Pfam" id="PF02589"/>
    </source>
</evidence>
<evidence type="ECO:0000313" key="5">
    <source>
        <dbReference type="Proteomes" id="UP001570846"/>
    </source>
</evidence>
<dbReference type="RefSeq" id="WP_149098741.1">
    <property type="nucleotide sequence ID" value="NZ_BMMG01000003.1"/>
</dbReference>
<evidence type="ECO:0000313" key="3">
    <source>
        <dbReference type="EMBL" id="MFA1770739.1"/>
    </source>
</evidence>
<dbReference type="SUPFAM" id="SSF100950">
    <property type="entry name" value="NagB/RpiA/CoA transferase-like"/>
    <property type="match status" value="1"/>
</dbReference>
<dbReference type="EMBL" id="JBGOGF010000002">
    <property type="protein sequence ID" value="MFA1770739.1"/>
    <property type="molecule type" value="Genomic_DNA"/>
</dbReference>
<dbReference type="AlphaFoldDB" id="A0A5M8QFM4"/>
<dbReference type="PANTHER" id="PTHR43682">
    <property type="entry name" value="LACTATE UTILIZATION PROTEIN C"/>
    <property type="match status" value="1"/>
</dbReference>